<dbReference type="PROSITE" id="PS50109">
    <property type="entry name" value="HIS_KIN"/>
    <property type="match status" value="1"/>
</dbReference>
<feature type="transmembrane region" description="Helical" evidence="7">
    <location>
        <begin position="83"/>
        <end position="105"/>
    </location>
</feature>
<keyword evidence="10" id="KW-1185">Reference proteome</keyword>
<comment type="catalytic activity">
    <reaction evidence="1">
        <text>ATP + protein L-histidine = ADP + protein N-phospho-L-histidine.</text>
        <dbReference type="EC" id="2.7.13.3"/>
    </reaction>
</comment>
<dbReference type="Pfam" id="PF02518">
    <property type="entry name" value="HATPase_c"/>
    <property type="match status" value="1"/>
</dbReference>
<dbReference type="GO" id="GO:0000155">
    <property type="term" value="F:phosphorelay sensor kinase activity"/>
    <property type="evidence" value="ECO:0007669"/>
    <property type="project" value="InterPro"/>
</dbReference>
<evidence type="ECO:0000256" key="7">
    <source>
        <dbReference type="SAM" id="Phobius"/>
    </source>
</evidence>
<name>A0A3A8ADE1_9HYPH</name>
<dbReference type="Gene3D" id="3.30.565.10">
    <property type="entry name" value="Histidine kinase-like ATPase, C-terminal domain"/>
    <property type="match status" value="1"/>
</dbReference>
<sequence length="513" mass="56054">MIATDQPDKTIVDRRKSGHNQELRRTLRRTRDKLALSGRPDREFALELLGLHANALISSIAAVPLLIILTAFAAFSTGFDNKIVLWAIIANFLYVAMGVLSKRFLRQKSDADPRRWRLIFLAAHAVTGFSWTYFAVSACANCGTDTALFFKASVLLIAIAATATICYAIRFSILAAFTVPVMVFAALNFDTSPNTMLAIAMPFCALLFFSFVAERLQKSTIASIAYRAENVALIAELEVAKSISDEARRRAEEANLAKSRFLASMSHELRTPLNAILGFSEAMHSEMLGPIDNENYKTYVGDIHASGKHLLNLINEILDLSRVEAGKYELREEALRLTDVAEDCMALVRMKAGQKQIAIKPVFQDGLPRILADEKAVRQIMLNMLSNAVKFTPNGGLIEFKVGWTASGGQYVTVKDNGPGIPEDEIPVVLSAFGQGSIAIKSAEQGTGLGLPIVQALLAMHGGGFTLKSKLREGTEAIAMFPAARVMEVLPAEPVAENERPARRGLLRRSRAA</sequence>
<keyword evidence="4" id="KW-0808">Transferase</keyword>
<dbReference type="SMART" id="SM00387">
    <property type="entry name" value="HATPase_c"/>
    <property type="match status" value="1"/>
</dbReference>
<dbReference type="Proteomes" id="UP000246132">
    <property type="component" value="Unassembled WGS sequence"/>
</dbReference>
<dbReference type="AlphaFoldDB" id="A0A3A8ADE1"/>
<feature type="transmembrane region" description="Helical" evidence="7">
    <location>
        <begin position="117"/>
        <end position="136"/>
    </location>
</feature>
<accession>A0A3A8ADE1</accession>
<keyword evidence="7" id="KW-0472">Membrane</keyword>
<dbReference type="OrthoDB" id="9813151at2"/>
<dbReference type="InterPro" id="IPR005467">
    <property type="entry name" value="His_kinase_dom"/>
</dbReference>
<protein>
    <recommendedName>
        <fullName evidence="2">histidine kinase</fullName>
        <ecNumber evidence="2">2.7.13.3</ecNumber>
    </recommendedName>
</protein>
<dbReference type="InterPro" id="IPR050736">
    <property type="entry name" value="Sensor_HK_Regulatory"/>
</dbReference>
<feature type="transmembrane region" description="Helical" evidence="7">
    <location>
        <begin position="55"/>
        <end position="77"/>
    </location>
</feature>
<dbReference type="EC" id="2.7.13.3" evidence="2"/>
<feature type="transmembrane region" description="Helical" evidence="7">
    <location>
        <begin position="148"/>
        <end position="166"/>
    </location>
</feature>
<feature type="transmembrane region" description="Helical" evidence="7">
    <location>
        <begin position="195"/>
        <end position="213"/>
    </location>
</feature>
<dbReference type="RefSeq" id="WP_109768152.1">
    <property type="nucleotide sequence ID" value="NZ_JASHJQ010000003.1"/>
</dbReference>
<evidence type="ECO:0000256" key="5">
    <source>
        <dbReference type="ARBA" id="ARBA00022777"/>
    </source>
</evidence>
<evidence type="ECO:0000259" key="8">
    <source>
        <dbReference type="PROSITE" id="PS50109"/>
    </source>
</evidence>
<keyword evidence="5 9" id="KW-0418">Kinase</keyword>
<keyword evidence="3" id="KW-0597">Phosphoprotein</keyword>
<reference evidence="9 10" key="1">
    <citation type="journal article" date="2018" name="Int. J. Syst. Bacteriol.">
        <title>Oceaniradius stylonemae gen. nov., sp. nov., isolated from a red alga, Stylonema cornu-cervi.</title>
        <authorList>
            <person name="Jeong S."/>
        </authorList>
    </citation>
    <scope>NUCLEOTIDE SEQUENCE [LARGE SCALE GENOMIC DNA]</scope>
    <source>
        <strain evidence="9 10">StC1</strain>
    </source>
</reference>
<dbReference type="CDD" id="cd00082">
    <property type="entry name" value="HisKA"/>
    <property type="match status" value="1"/>
</dbReference>
<dbReference type="EMBL" id="QFWV02000002">
    <property type="protein sequence ID" value="RKF08347.1"/>
    <property type="molecule type" value="Genomic_DNA"/>
</dbReference>
<dbReference type="InterPro" id="IPR003661">
    <property type="entry name" value="HisK_dim/P_dom"/>
</dbReference>
<evidence type="ECO:0000256" key="6">
    <source>
        <dbReference type="ARBA" id="ARBA00023012"/>
    </source>
</evidence>
<dbReference type="CDD" id="cd00075">
    <property type="entry name" value="HATPase"/>
    <property type="match status" value="1"/>
</dbReference>
<evidence type="ECO:0000256" key="2">
    <source>
        <dbReference type="ARBA" id="ARBA00012438"/>
    </source>
</evidence>
<dbReference type="Gene3D" id="1.10.287.130">
    <property type="match status" value="1"/>
</dbReference>
<keyword evidence="7" id="KW-1133">Transmembrane helix</keyword>
<dbReference type="InterPro" id="IPR036890">
    <property type="entry name" value="HATPase_C_sf"/>
</dbReference>
<evidence type="ECO:0000313" key="10">
    <source>
        <dbReference type="Proteomes" id="UP000246132"/>
    </source>
</evidence>
<feature type="domain" description="Histidine kinase" evidence="8">
    <location>
        <begin position="264"/>
        <end position="485"/>
    </location>
</feature>
<dbReference type="SUPFAM" id="SSF47384">
    <property type="entry name" value="Homodimeric domain of signal transducing histidine kinase"/>
    <property type="match status" value="1"/>
</dbReference>
<evidence type="ECO:0000256" key="3">
    <source>
        <dbReference type="ARBA" id="ARBA00022553"/>
    </source>
</evidence>
<dbReference type="SMART" id="SM00388">
    <property type="entry name" value="HisKA"/>
    <property type="match status" value="1"/>
</dbReference>
<dbReference type="Pfam" id="PF00512">
    <property type="entry name" value="HisKA"/>
    <property type="match status" value="1"/>
</dbReference>
<proteinExistence type="predicted"/>
<gene>
    <name evidence="9" type="ORF">DEM25_003450</name>
</gene>
<keyword evidence="7" id="KW-0812">Transmembrane</keyword>
<evidence type="ECO:0000256" key="4">
    <source>
        <dbReference type="ARBA" id="ARBA00022679"/>
    </source>
</evidence>
<evidence type="ECO:0000313" key="9">
    <source>
        <dbReference type="EMBL" id="RKF08347.1"/>
    </source>
</evidence>
<dbReference type="InterPro" id="IPR003594">
    <property type="entry name" value="HATPase_dom"/>
</dbReference>
<keyword evidence="6" id="KW-0902">Two-component regulatory system</keyword>
<comment type="caution">
    <text evidence="9">The sequence shown here is derived from an EMBL/GenBank/DDBJ whole genome shotgun (WGS) entry which is preliminary data.</text>
</comment>
<dbReference type="InterPro" id="IPR004358">
    <property type="entry name" value="Sig_transdc_His_kin-like_C"/>
</dbReference>
<organism evidence="9 10">
    <name type="scientific">Oceaniradius stylonematis</name>
    <dbReference type="NCBI Taxonomy" id="2184161"/>
    <lineage>
        <taxon>Bacteria</taxon>
        <taxon>Pseudomonadati</taxon>
        <taxon>Pseudomonadota</taxon>
        <taxon>Alphaproteobacteria</taxon>
        <taxon>Hyphomicrobiales</taxon>
        <taxon>Ahrensiaceae</taxon>
        <taxon>Oceaniradius</taxon>
    </lineage>
</organism>
<dbReference type="PANTHER" id="PTHR43711:SF26">
    <property type="entry name" value="SENSOR HISTIDINE KINASE RCSC"/>
    <property type="match status" value="1"/>
</dbReference>
<dbReference type="SUPFAM" id="SSF55874">
    <property type="entry name" value="ATPase domain of HSP90 chaperone/DNA topoisomerase II/histidine kinase"/>
    <property type="match status" value="1"/>
</dbReference>
<dbReference type="PANTHER" id="PTHR43711">
    <property type="entry name" value="TWO-COMPONENT HISTIDINE KINASE"/>
    <property type="match status" value="1"/>
</dbReference>
<dbReference type="PRINTS" id="PR00344">
    <property type="entry name" value="BCTRLSENSOR"/>
</dbReference>
<dbReference type="InterPro" id="IPR036097">
    <property type="entry name" value="HisK_dim/P_sf"/>
</dbReference>
<evidence type="ECO:0000256" key="1">
    <source>
        <dbReference type="ARBA" id="ARBA00000085"/>
    </source>
</evidence>